<keyword evidence="11" id="KW-1185">Reference proteome</keyword>
<dbReference type="InterPro" id="IPR020472">
    <property type="entry name" value="WD40_PAC1"/>
</dbReference>
<evidence type="ECO:0000256" key="5">
    <source>
        <dbReference type="ARBA" id="ARBA00023187"/>
    </source>
</evidence>
<dbReference type="PROSITE" id="PS00678">
    <property type="entry name" value="WD_REPEATS_1"/>
    <property type="match status" value="3"/>
</dbReference>
<reference evidence="10" key="1">
    <citation type="submission" date="2022-07" db="EMBL/GenBank/DDBJ databases">
        <title>Phylogenomic reconstructions and comparative analyses of Kickxellomycotina fungi.</title>
        <authorList>
            <person name="Reynolds N.K."/>
            <person name="Stajich J.E."/>
            <person name="Barry K."/>
            <person name="Grigoriev I.V."/>
            <person name="Crous P."/>
            <person name="Smith M.E."/>
        </authorList>
    </citation>
    <scope>NUCLEOTIDE SEQUENCE</scope>
    <source>
        <strain evidence="10">NBRC 105413</strain>
    </source>
</reference>
<dbReference type="Proteomes" id="UP001145021">
    <property type="component" value="Unassembled WGS sequence"/>
</dbReference>
<dbReference type="SMART" id="SM00668">
    <property type="entry name" value="CTLH"/>
    <property type="match status" value="1"/>
</dbReference>
<dbReference type="SUPFAM" id="SSF50978">
    <property type="entry name" value="WD40 repeat-like"/>
    <property type="match status" value="1"/>
</dbReference>
<dbReference type="CDD" id="cd00200">
    <property type="entry name" value="WD40"/>
    <property type="match status" value="1"/>
</dbReference>
<feature type="repeat" description="WD" evidence="8">
    <location>
        <begin position="409"/>
        <end position="450"/>
    </location>
</feature>
<dbReference type="InterPro" id="IPR006595">
    <property type="entry name" value="CTLH_C"/>
</dbReference>
<proteinExistence type="inferred from homology"/>
<dbReference type="PROSITE" id="PS50896">
    <property type="entry name" value="LISH"/>
    <property type="match status" value="1"/>
</dbReference>
<dbReference type="Pfam" id="PF21889">
    <property type="entry name" value="TPR1-like_2nd"/>
    <property type="match status" value="1"/>
</dbReference>
<feature type="domain" description="CTLH" evidence="9">
    <location>
        <begin position="99"/>
        <end position="153"/>
    </location>
</feature>
<feature type="repeat" description="WD" evidence="8">
    <location>
        <begin position="537"/>
        <end position="568"/>
    </location>
</feature>
<evidence type="ECO:0000256" key="2">
    <source>
        <dbReference type="ARBA" id="ARBA00022574"/>
    </source>
</evidence>
<protein>
    <recommendedName>
        <fullName evidence="7">WD40 repeat-containing protein SMU1</fullName>
    </recommendedName>
</protein>
<dbReference type="AlphaFoldDB" id="A0A9W7XJ59"/>
<comment type="subcellular location">
    <subcellularLocation>
        <location evidence="1">Nucleus speckle</location>
    </subcellularLocation>
</comment>
<dbReference type="EMBL" id="JANBOH010000090">
    <property type="protein sequence ID" value="KAJ1645751.1"/>
    <property type="molecule type" value="Genomic_DNA"/>
</dbReference>
<evidence type="ECO:0000256" key="1">
    <source>
        <dbReference type="ARBA" id="ARBA00004324"/>
    </source>
</evidence>
<keyword evidence="2 8" id="KW-0853">WD repeat</keyword>
<dbReference type="Gene3D" id="2.130.10.10">
    <property type="entry name" value="YVTN repeat-like/Quinoprotein amine dehydrogenase"/>
    <property type="match status" value="3"/>
</dbReference>
<dbReference type="PROSITE" id="PS50294">
    <property type="entry name" value="WD_REPEATS_REGION"/>
    <property type="match status" value="5"/>
</dbReference>
<evidence type="ECO:0000256" key="8">
    <source>
        <dbReference type="PROSITE-ProRule" id="PRU00221"/>
    </source>
</evidence>
<dbReference type="InterPro" id="IPR001680">
    <property type="entry name" value="WD40_rpt"/>
</dbReference>
<evidence type="ECO:0000313" key="10">
    <source>
        <dbReference type="EMBL" id="KAJ1645751.1"/>
    </source>
</evidence>
<comment type="caution">
    <text evidence="10">The sequence shown here is derived from an EMBL/GenBank/DDBJ whole genome shotgun (WGS) entry which is preliminary data.</text>
</comment>
<evidence type="ECO:0000256" key="7">
    <source>
        <dbReference type="ARBA" id="ARBA00026184"/>
    </source>
</evidence>
<evidence type="ECO:0000313" key="11">
    <source>
        <dbReference type="Proteomes" id="UP001145021"/>
    </source>
</evidence>
<evidence type="ECO:0000259" key="9">
    <source>
        <dbReference type="PROSITE" id="PS50897"/>
    </source>
</evidence>
<keyword evidence="4" id="KW-0677">Repeat</keyword>
<organism evidence="10 11">
    <name type="scientific">Coemansia asiatica</name>
    <dbReference type="NCBI Taxonomy" id="1052880"/>
    <lineage>
        <taxon>Eukaryota</taxon>
        <taxon>Fungi</taxon>
        <taxon>Fungi incertae sedis</taxon>
        <taxon>Zoopagomycota</taxon>
        <taxon>Kickxellomycotina</taxon>
        <taxon>Kickxellomycetes</taxon>
        <taxon>Kickxellales</taxon>
        <taxon>Kickxellaceae</taxon>
        <taxon>Coemansia</taxon>
    </lineage>
</organism>
<accession>A0A9W7XJ59</accession>
<dbReference type="InterPro" id="IPR045184">
    <property type="entry name" value="SMU1"/>
</dbReference>
<dbReference type="PRINTS" id="PR00320">
    <property type="entry name" value="GPROTEINBRPT"/>
</dbReference>
<dbReference type="InterPro" id="IPR054080">
    <property type="entry name" value="TPR1-like_2nd"/>
</dbReference>
<comment type="similarity">
    <text evidence="6">Belongs to the WD repeat SMU1 family.</text>
</comment>
<evidence type="ECO:0000256" key="3">
    <source>
        <dbReference type="ARBA" id="ARBA00022664"/>
    </source>
</evidence>
<keyword evidence="5" id="KW-0508">mRNA splicing</keyword>
<sequence>MQMGSNQDEPADRLNTTDTNVPLMQQCQEQQQKIHYHHAERSRLCTDASNQQLFDEHSPRIKRDIVRIIAQYLDSMGYTSTKVTLYDEANVKQQRENDYISDVVRLRAAVLDGEWAEVDRICSSGYLKDKKHILYNVYKQQYLELIDDNESQKAFTILNKHLKPLEAQQSFQDEFRDLCYLLTTKSIQDAPAFRNWDGIASSREKLAEYLQNILEFEIVGRESEQQHLKPNRLISMLRQAVAYQIESCQYHAESVPLVPTLLTDYAPVVVPNAEKASLVGHLGNVKCTAYVGASGKCVASGSSDNCIRIWDSESAECLATLRGHTSRIWDICIDRDGSTLFSASGDGTVRIWDIRDLHKPQCTSTVQTDTGGDIYSVSLNPLESHIVMAGYDRTIRLYDRVTGRMVQTFHGHDLSVAHAVTNPLGNLIISGSKDQTIRFWDMMSGSCVKSLRSHLGEVTSVATSDSGMLLLSSSKDNSNRLWDLRSLKRLCRYKGHQNTSKNFIRSGFIGDSLIVGGSEDGMVYIWDRESTNIVQRLYGHQGIVYDAKWNPKRGILCSASDDWTLKTWWFDPSLSLSE</sequence>
<name>A0A9W7XJ59_9FUNG</name>
<feature type="repeat" description="WD" evidence="8">
    <location>
        <begin position="278"/>
        <end position="320"/>
    </location>
</feature>
<keyword evidence="3" id="KW-0507">mRNA processing</keyword>
<dbReference type="PANTHER" id="PTHR22848">
    <property type="entry name" value="WD40 REPEAT PROTEIN"/>
    <property type="match status" value="1"/>
</dbReference>
<dbReference type="PROSITE" id="PS50082">
    <property type="entry name" value="WD_REPEATS_2"/>
    <property type="match status" value="6"/>
</dbReference>
<dbReference type="InterPro" id="IPR015943">
    <property type="entry name" value="WD40/YVTN_repeat-like_dom_sf"/>
</dbReference>
<dbReference type="InterPro" id="IPR006594">
    <property type="entry name" value="LisH"/>
</dbReference>
<feature type="repeat" description="WD" evidence="8">
    <location>
        <begin position="512"/>
        <end position="536"/>
    </location>
</feature>
<dbReference type="SMART" id="SM00667">
    <property type="entry name" value="LisH"/>
    <property type="match status" value="1"/>
</dbReference>
<dbReference type="PROSITE" id="PS50897">
    <property type="entry name" value="CTLH"/>
    <property type="match status" value="1"/>
</dbReference>
<dbReference type="SMART" id="SM00320">
    <property type="entry name" value="WD40"/>
    <property type="match status" value="7"/>
</dbReference>
<dbReference type="Pfam" id="PF00400">
    <property type="entry name" value="WD40"/>
    <property type="match status" value="7"/>
</dbReference>
<dbReference type="InterPro" id="IPR019775">
    <property type="entry name" value="WD40_repeat_CS"/>
</dbReference>
<feature type="repeat" description="WD" evidence="8">
    <location>
        <begin position="321"/>
        <end position="355"/>
    </location>
</feature>
<dbReference type="InterPro" id="IPR036322">
    <property type="entry name" value="WD40_repeat_dom_sf"/>
</dbReference>
<evidence type="ECO:0000256" key="6">
    <source>
        <dbReference type="ARBA" id="ARBA00025801"/>
    </source>
</evidence>
<evidence type="ECO:0000256" key="4">
    <source>
        <dbReference type="ARBA" id="ARBA00022737"/>
    </source>
</evidence>
<feature type="repeat" description="WD" evidence="8">
    <location>
        <begin position="451"/>
        <end position="492"/>
    </location>
</feature>
<dbReference type="GO" id="GO:0016607">
    <property type="term" value="C:nuclear speck"/>
    <property type="evidence" value="ECO:0007669"/>
    <property type="project" value="UniProtKB-SubCell"/>
</dbReference>
<gene>
    <name evidence="10" type="ORF">LPJ64_002689</name>
</gene>
<dbReference type="GO" id="GO:0000398">
    <property type="term" value="P:mRNA splicing, via spliceosome"/>
    <property type="evidence" value="ECO:0007669"/>
    <property type="project" value="InterPro"/>
</dbReference>